<evidence type="ECO:0000256" key="1">
    <source>
        <dbReference type="SAM" id="Coils"/>
    </source>
</evidence>
<dbReference type="AlphaFoldDB" id="A0A067CSB8"/>
<dbReference type="VEuPathDB" id="FungiDB:SPRG_03352"/>
<dbReference type="KEGG" id="spar:SPRG_03352"/>
<evidence type="ECO:0000256" key="2">
    <source>
        <dbReference type="SAM" id="MobiDB-lite"/>
    </source>
</evidence>
<protein>
    <submittedName>
        <fullName evidence="3">Uncharacterized protein</fullName>
    </submittedName>
</protein>
<dbReference type="EMBL" id="KK583196">
    <property type="protein sequence ID" value="KDO32135.1"/>
    <property type="molecule type" value="Genomic_DNA"/>
</dbReference>
<sequence>MDADDSFDSPRGKLIAGHRRGHSIVVGGAMERHKLQKEHEVQRLQSVLEKQTKALEESQEETQLAARIGQSLLLQKQQLDYEIEDRVGSLTQRCEEAETHVKSLNAKVAELTAKYRALDLQHATALHELSAADAGAATARCAAKALRDELASAKDDTRSLRRAQDDLLEEIAGLRERNIALVAETKQLHANRVALEQHCDDLRDVNHEQAQRVRQLEEAHAMALEALMDVQPKFKALQADHAQSVSELRLLTEQFETTRDDAESAAAQELVDTIATVPTPKHSRQPSELSSPRGHTRQLSGAHSRQLSDFDLSTMLHQESALERRRAEILKRGSLFHELSIELEKEFVASLSLEVQHLKQRLATTLPPPATVKAKDDDLVDDILKEFFVLTAAAIKMNGAGLENDRCNISNEVLYEKAIQAGVTFERYYAWIQHELEGKNVPTRYPRRRV</sequence>
<reference evidence="3 4" key="1">
    <citation type="journal article" date="2013" name="PLoS Genet.">
        <title>Distinctive expansion of potential virulence genes in the genome of the oomycete fish pathogen Saprolegnia parasitica.</title>
        <authorList>
            <person name="Jiang R.H."/>
            <person name="de Bruijn I."/>
            <person name="Haas B.J."/>
            <person name="Belmonte R."/>
            <person name="Lobach L."/>
            <person name="Christie J."/>
            <person name="van den Ackerveken G."/>
            <person name="Bottin A."/>
            <person name="Bulone V."/>
            <person name="Diaz-Moreno S.M."/>
            <person name="Dumas B."/>
            <person name="Fan L."/>
            <person name="Gaulin E."/>
            <person name="Govers F."/>
            <person name="Grenville-Briggs L.J."/>
            <person name="Horner N.R."/>
            <person name="Levin J.Z."/>
            <person name="Mammella M."/>
            <person name="Meijer H.J."/>
            <person name="Morris P."/>
            <person name="Nusbaum C."/>
            <person name="Oome S."/>
            <person name="Phillips A.J."/>
            <person name="van Rooyen D."/>
            <person name="Rzeszutek E."/>
            <person name="Saraiva M."/>
            <person name="Secombes C.J."/>
            <person name="Seidl M.F."/>
            <person name="Snel B."/>
            <person name="Stassen J.H."/>
            <person name="Sykes S."/>
            <person name="Tripathy S."/>
            <person name="van den Berg H."/>
            <person name="Vega-Arreguin J.C."/>
            <person name="Wawra S."/>
            <person name="Young S.K."/>
            <person name="Zeng Q."/>
            <person name="Dieguez-Uribeondo J."/>
            <person name="Russ C."/>
            <person name="Tyler B.M."/>
            <person name="van West P."/>
        </authorList>
    </citation>
    <scope>NUCLEOTIDE SEQUENCE [LARGE SCALE GENOMIC DNA]</scope>
    <source>
        <strain evidence="3 4">CBS 223.65</strain>
    </source>
</reference>
<dbReference type="OrthoDB" id="70059at2759"/>
<evidence type="ECO:0000313" key="3">
    <source>
        <dbReference type="EMBL" id="KDO32135.1"/>
    </source>
</evidence>
<accession>A0A067CSB8</accession>
<gene>
    <name evidence="3" type="ORF">SPRG_03352</name>
</gene>
<proteinExistence type="predicted"/>
<keyword evidence="4" id="KW-1185">Reference proteome</keyword>
<dbReference type="Proteomes" id="UP000030745">
    <property type="component" value="Unassembled WGS sequence"/>
</dbReference>
<dbReference type="RefSeq" id="XP_012197319.1">
    <property type="nucleotide sequence ID" value="XM_012341929.1"/>
</dbReference>
<name>A0A067CSB8_SAPPC</name>
<keyword evidence="1" id="KW-0175">Coiled coil</keyword>
<feature type="coiled-coil region" evidence="1">
    <location>
        <begin position="87"/>
        <end position="219"/>
    </location>
</feature>
<dbReference type="GeneID" id="24125865"/>
<evidence type="ECO:0000313" key="4">
    <source>
        <dbReference type="Proteomes" id="UP000030745"/>
    </source>
</evidence>
<dbReference type="OMA" id="WIQHELE"/>
<organism evidence="3 4">
    <name type="scientific">Saprolegnia parasitica (strain CBS 223.65)</name>
    <dbReference type="NCBI Taxonomy" id="695850"/>
    <lineage>
        <taxon>Eukaryota</taxon>
        <taxon>Sar</taxon>
        <taxon>Stramenopiles</taxon>
        <taxon>Oomycota</taxon>
        <taxon>Saprolegniomycetes</taxon>
        <taxon>Saprolegniales</taxon>
        <taxon>Saprolegniaceae</taxon>
        <taxon>Saprolegnia</taxon>
    </lineage>
</organism>
<feature type="region of interest" description="Disordered" evidence="2">
    <location>
        <begin position="275"/>
        <end position="305"/>
    </location>
</feature>